<evidence type="ECO:0000313" key="2">
    <source>
        <dbReference type="Proteomes" id="UP000504606"/>
    </source>
</evidence>
<dbReference type="Gene3D" id="2.60.40.2440">
    <property type="entry name" value="Carbohydrate binding type-21 domain"/>
    <property type="match status" value="1"/>
</dbReference>
<dbReference type="PANTHER" id="PTHR12307">
    <property type="entry name" value="PROTEIN PHOSPHATASE 1 REGULATORY SUBUNIT"/>
    <property type="match status" value="1"/>
</dbReference>
<name>A0A9C6U9R3_FRAOC</name>
<dbReference type="Pfam" id="PF03370">
    <property type="entry name" value="CBM_21"/>
    <property type="match status" value="1"/>
</dbReference>
<evidence type="ECO:0000259" key="1">
    <source>
        <dbReference type="PROSITE" id="PS51159"/>
    </source>
</evidence>
<feature type="domain" description="CBM21" evidence="1">
    <location>
        <begin position="141"/>
        <end position="254"/>
    </location>
</feature>
<dbReference type="PANTHER" id="PTHR12307:SF48">
    <property type="entry name" value="PROTEIN PHOSPHATASE 1 REGULATORY SUBUNIT"/>
    <property type="match status" value="1"/>
</dbReference>
<dbReference type="GeneID" id="113202585"/>
<dbReference type="CTD" id="39588"/>
<dbReference type="GO" id="GO:0008157">
    <property type="term" value="F:protein phosphatase 1 binding"/>
    <property type="evidence" value="ECO:0007669"/>
    <property type="project" value="TreeGrafter"/>
</dbReference>
<dbReference type="AlphaFoldDB" id="A0A9C6U9R3"/>
<sequence length="322" mass="35879">MLCSVAMPADYEVPAFHRPSPVRRPASLNLAVNITPLSAPRPILVVRPEGAEQPAVEEQKAPVELSSPTRSKKKVVFADAAGKQLTHVKIFEQVMTEPSFAPPRWSMAFLAQVTRGAAAEVSPEPWELTFAQPASDYLPFRGKLDRENVSLENVIVREAEQVVVGTVKVRNLAFHKEVLVRSTSDDWATHEDAYCTYVNNGPCAAGVPVLYDTFSFRLALPPQSRKLEFCVRFRAEGHSQDFWDSNGGKNYVLLKKSSPHNPVPQLQYTSPTVDELTSKIGGLAVHHIRPMSPPKQNDIYAKVDSWSEFASWDHLSMDGPYW</sequence>
<dbReference type="InterPro" id="IPR038175">
    <property type="entry name" value="CBM21_dom_sf"/>
</dbReference>
<dbReference type="PROSITE" id="PS51159">
    <property type="entry name" value="CBM21"/>
    <property type="match status" value="1"/>
</dbReference>
<reference evidence="3" key="1">
    <citation type="submission" date="2025-08" db="UniProtKB">
        <authorList>
            <consortium name="RefSeq"/>
        </authorList>
    </citation>
    <scope>IDENTIFICATION</scope>
    <source>
        <tissue evidence="3">Whole organism</tissue>
    </source>
</reference>
<dbReference type="Proteomes" id="UP000504606">
    <property type="component" value="Unplaced"/>
</dbReference>
<protein>
    <submittedName>
        <fullName evidence="3">Protein phosphatase 1 regulatory subunit 3C isoform X1</fullName>
    </submittedName>
</protein>
<proteinExistence type="predicted"/>
<dbReference type="InterPro" id="IPR050782">
    <property type="entry name" value="PP1_regulatory_subunit_3"/>
</dbReference>
<accession>A0A9C6U9R3</accession>
<gene>
    <name evidence="3" type="primary">LOC113202585</name>
</gene>
<dbReference type="RefSeq" id="XP_052123598.1">
    <property type="nucleotide sequence ID" value="XM_052267638.1"/>
</dbReference>
<keyword evidence="2" id="KW-1185">Reference proteome</keyword>
<dbReference type="GO" id="GO:2001069">
    <property type="term" value="F:glycogen binding"/>
    <property type="evidence" value="ECO:0007669"/>
    <property type="project" value="TreeGrafter"/>
</dbReference>
<dbReference type="InterPro" id="IPR005036">
    <property type="entry name" value="CBM21_dom"/>
</dbReference>
<dbReference type="OrthoDB" id="1881at2759"/>
<dbReference type="GO" id="GO:0000164">
    <property type="term" value="C:protein phosphatase type 1 complex"/>
    <property type="evidence" value="ECO:0007669"/>
    <property type="project" value="TreeGrafter"/>
</dbReference>
<organism evidence="2 3">
    <name type="scientific">Frankliniella occidentalis</name>
    <name type="common">Western flower thrips</name>
    <name type="synonym">Euthrips occidentalis</name>
    <dbReference type="NCBI Taxonomy" id="133901"/>
    <lineage>
        <taxon>Eukaryota</taxon>
        <taxon>Metazoa</taxon>
        <taxon>Ecdysozoa</taxon>
        <taxon>Arthropoda</taxon>
        <taxon>Hexapoda</taxon>
        <taxon>Insecta</taxon>
        <taxon>Pterygota</taxon>
        <taxon>Neoptera</taxon>
        <taxon>Paraneoptera</taxon>
        <taxon>Thysanoptera</taxon>
        <taxon>Terebrantia</taxon>
        <taxon>Thripoidea</taxon>
        <taxon>Thripidae</taxon>
        <taxon>Frankliniella</taxon>
    </lineage>
</organism>
<dbReference type="GO" id="GO:0005979">
    <property type="term" value="P:regulation of glycogen biosynthetic process"/>
    <property type="evidence" value="ECO:0007669"/>
    <property type="project" value="TreeGrafter"/>
</dbReference>
<evidence type="ECO:0000313" key="3">
    <source>
        <dbReference type="RefSeq" id="XP_052123598.1"/>
    </source>
</evidence>